<evidence type="ECO:0000256" key="1">
    <source>
        <dbReference type="SAM" id="SignalP"/>
    </source>
</evidence>
<proteinExistence type="predicted"/>
<evidence type="ECO:0000313" key="4">
    <source>
        <dbReference type="Proteomes" id="UP001610432"/>
    </source>
</evidence>
<reference evidence="3 4" key="1">
    <citation type="submission" date="2024-07" db="EMBL/GenBank/DDBJ databases">
        <title>Section-level genome sequencing and comparative genomics of Aspergillus sections Usti and Cavernicolus.</title>
        <authorList>
            <consortium name="Lawrence Berkeley National Laboratory"/>
            <person name="Nybo J.L."/>
            <person name="Vesth T.C."/>
            <person name="Theobald S."/>
            <person name="Frisvad J.C."/>
            <person name="Larsen T.O."/>
            <person name="Kjaerboelling I."/>
            <person name="Rothschild-Mancinelli K."/>
            <person name="Lyhne E.K."/>
            <person name="Kogle M.E."/>
            <person name="Barry K."/>
            <person name="Clum A."/>
            <person name="Na H."/>
            <person name="Ledsgaard L."/>
            <person name="Lin J."/>
            <person name="Lipzen A."/>
            <person name="Kuo A."/>
            <person name="Riley R."/>
            <person name="Mondo S."/>
            <person name="Labutti K."/>
            <person name="Haridas S."/>
            <person name="Pangalinan J."/>
            <person name="Salamov A.A."/>
            <person name="Simmons B.A."/>
            <person name="Magnuson J.K."/>
            <person name="Chen J."/>
            <person name="Drula E."/>
            <person name="Henrissat B."/>
            <person name="Wiebenga A."/>
            <person name="Lubbers R.J."/>
            <person name="Gomes A.C."/>
            <person name="Macurrencykelacurrency M.R."/>
            <person name="Stajich J."/>
            <person name="Grigoriev I.V."/>
            <person name="Mortensen U.H."/>
            <person name="De Vries R.P."/>
            <person name="Baker S.E."/>
            <person name="Andersen M.R."/>
        </authorList>
    </citation>
    <scope>NUCLEOTIDE SEQUENCE [LARGE SCALE GENOMIC DNA]</scope>
    <source>
        <strain evidence="3 4">CBS 449.75</strain>
    </source>
</reference>
<feature type="signal peptide" evidence="1">
    <location>
        <begin position="1"/>
        <end position="18"/>
    </location>
</feature>
<dbReference type="InterPro" id="IPR055560">
    <property type="entry name" value="DUF7136"/>
</dbReference>
<dbReference type="GeneID" id="98143579"/>
<evidence type="ECO:0000313" key="3">
    <source>
        <dbReference type="EMBL" id="KAL2869880.1"/>
    </source>
</evidence>
<name>A0ABR4LZF9_9EURO</name>
<keyword evidence="1" id="KW-0732">Signal</keyword>
<gene>
    <name evidence="3" type="ORF">BJX67DRAFT_347239</name>
</gene>
<evidence type="ECO:0000259" key="2">
    <source>
        <dbReference type="Pfam" id="PF23584"/>
    </source>
</evidence>
<feature type="chain" id="PRO_5045281030" description="DUF7136 domain-containing protein" evidence="1">
    <location>
        <begin position="19"/>
        <end position="65"/>
    </location>
</feature>
<comment type="caution">
    <text evidence="3">The sequence shown here is derived from an EMBL/GenBank/DDBJ whole genome shotgun (WGS) entry which is preliminary data.</text>
</comment>
<keyword evidence="4" id="KW-1185">Reference proteome</keyword>
<accession>A0ABR4LZF9</accession>
<feature type="domain" description="DUF7136" evidence="2">
    <location>
        <begin position="25"/>
        <end position="64"/>
    </location>
</feature>
<dbReference type="EMBL" id="JBFXLQ010000008">
    <property type="protein sequence ID" value="KAL2869880.1"/>
    <property type="molecule type" value="Genomic_DNA"/>
</dbReference>
<protein>
    <recommendedName>
        <fullName evidence="2">DUF7136 domain-containing protein</fullName>
    </recommendedName>
</protein>
<dbReference type="Proteomes" id="UP001610432">
    <property type="component" value="Unassembled WGS sequence"/>
</dbReference>
<dbReference type="Pfam" id="PF23584">
    <property type="entry name" value="DUF7136"/>
    <property type="match status" value="1"/>
</dbReference>
<sequence length="65" mass="7060">MLPITLTSALLVAALCHAAATDSISSFEVDLVFPRNDTYTPMVYLPIIFAIQNAPFVWDMGVTVS</sequence>
<organism evidence="3 4">
    <name type="scientific">Aspergillus lucknowensis</name>
    <dbReference type="NCBI Taxonomy" id="176173"/>
    <lineage>
        <taxon>Eukaryota</taxon>
        <taxon>Fungi</taxon>
        <taxon>Dikarya</taxon>
        <taxon>Ascomycota</taxon>
        <taxon>Pezizomycotina</taxon>
        <taxon>Eurotiomycetes</taxon>
        <taxon>Eurotiomycetidae</taxon>
        <taxon>Eurotiales</taxon>
        <taxon>Aspergillaceae</taxon>
        <taxon>Aspergillus</taxon>
        <taxon>Aspergillus subgen. Nidulantes</taxon>
    </lineage>
</organism>
<dbReference type="RefSeq" id="XP_070888859.1">
    <property type="nucleotide sequence ID" value="XM_071028507.1"/>
</dbReference>